<sequence length="523" mass="55053">MGRGRAGNPTRSILRLFHFPPCFASQLATPCCVTCGAEPLPCWLEYTDRTTGHWPRCTALAKLYWSDELTLTAVNLCCFGSSETVVQQSIQSLAVPDDGCRLVLGLGPTPDLYSAGCSSRNVRPTKPTSSKKYSHARKNGITIPLIDEGSTSGKRKVGGYMLPLLFAPRLEDLCPNGTPPETSVQQHEGTGCDSEGDHVQLVGNREVSNAIPRSAGSMGVQKAQGVLQGLCISHGGGQRCQKPAGVVLRDVRKQHGGDQDSALSMVEGRGAGLRAALAVRKDSLGCAFRMEVVVGASIQTARKEHKEAPSFASPMVEAKGACLKAVPEALRAALHSAKGMAAERGASLREVGCAQRVFMEELASAWHMEGANVALSQSAPRVRVVDLIAVSSTVVVSVAGSMGVTRARRGARTCARPMAVDHDHGQGRSMVGPGFFSSIVSTSSAASGHGAWSDCVDSSGRHAEQRQAADPSSWLAGNEPEDGGSLNFGLVVPEGRVHGGGLMSMLGEKEMMVENGRLIANLC</sequence>
<protein>
    <submittedName>
        <fullName evidence="3">Uncharacterized protein</fullName>
    </submittedName>
</protein>
<reference evidence="3" key="1">
    <citation type="journal article" date="2018" name="DNA Res.">
        <title>Multiple hybrid de novo genome assembly of finger millet, an orphan allotetraploid crop.</title>
        <authorList>
            <person name="Hatakeyama M."/>
            <person name="Aluri S."/>
            <person name="Balachadran M.T."/>
            <person name="Sivarajan S.R."/>
            <person name="Patrignani A."/>
            <person name="Gruter S."/>
            <person name="Poveda L."/>
            <person name="Shimizu-Inatsugi R."/>
            <person name="Baeten J."/>
            <person name="Francoijs K.J."/>
            <person name="Nataraja K.N."/>
            <person name="Reddy Y.A.N."/>
            <person name="Phadnis S."/>
            <person name="Ravikumar R.L."/>
            <person name="Schlapbach R."/>
            <person name="Sreeman S.M."/>
            <person name="Shimizu K.K."/>
        </authorList>
    </citation>
    <scope>NUCLEOTIDE SEQUENCE</scope>
</reference>
<keyword evidence="2" id="KW-0732">Signal</keyword>
<dbReference type="EMBL" id="BQKI01000079">
    <property type="protein sequence ID" value="GJN26266.1"/>
    <property type="molecule type" value="Genomic_DNA"/>
</dbReference>
<name>A0AAV5EW14_ELECO</name>
<evidence type="ECO:0000313" key="4">
    <source>
        <dbReference type="Proteomes" id="UP001054889"/>
    </source>
</evidence>
<feature type="signal peptide" evidence="2">
    <location>
        <begin position="1"/>
        <end position="24"/>
    </location>
</feature>
<dbReference type="Proteomes" id="UP001054889">
    <property type="component" value="Unassembled WGS sequence"/>
</dbReference>
<feature type="chain" id="PRO_5043955161" evidence="2">
    <location>
        <begin position="25"/>
        <end position="523"/>
    </location>
</feature>
<evidence type="ECO:0000256" key="2">
    <source>
        <dbReference type="SAM" id="SignalP"/>
    </source>
</evidence>
<accession>A0AAV5EW14</accession>
<proteinExistence type="predicted"/>
<organism evidence="3 4">
    <name type="scientific">Eleusine coracana subsp. coracana</name>
    <dbReference type="NCBI Taxonomy" id="191504"/>
    <lineage>
        <taxon>Eukaryota</taxon>
        <taxon>Viridiplantae</taxon>
        <taxon>Streptophyta</taxon>
        <taxon>Embryophyta</taxon>
        <taxon>Tracheophyta</taxon>
        <taxon>Spermatophyta</taxon>
        <taxon>Magnoliopsida</taxon>
        <taxon>Liliopsida</taxon>
        <taxon>Poales</taxon>
        <taxon>Poaceae</taxon>
        <taxon>PACMAD clade</taxon>
        <taxon>Chloridoideae</taxon>
        <taxon>Cynodonteae</taxon>
        <taxon>Eleusininae</taxon>
        <taxon>Eleusine</taxon>
    </lineage>
</organism>
<evidence type="ECO:0000256" key="1">
    <source>
        <dbReference type="SAM" id="MobiDB-lite"/>
    </source>
</evidence>
<dbReference type="AlphaFoldDB" id="A0AAV5EW14"/>
<feature type="region of interest" description="Disordered" evidence="1">
    <location>
        <begin position="451"/>
        <end position="479"/>
    </location>
</feature>
<evidence type="ECO:0000313" key="3">
    <source>
        <dbReference type="EMBL" id="GJN26266.1"/>
    </source>
</evidence>
<reference evidence="3" key="2">
    <citation type="submission" date="2021-12" db="EMBL/GenBank/DDBJ databases">
        <title>Resequencing data analysis of finger millet.</title>
        <authorList>
            <person name="Hatakeyama M."/>
            <person name="Aluri S."/>
            <person name="Balachadran M.T."/>
            <person name="Sivarajan S.R."/>
            <person name="Poveda L."/>
            <person name="Shimizu-Inatsugi R."/>
            <person name="Schlapbach R."/>
            <person name="Sreeman S.M."/>
            <person name="Shimizu K.K."/>
        </authorList>
    </citation>
    <scope>NUCLEOTIDE SEQUENCE</scope>
</reference>
<gene>
    <name evidence="3" type="primary">gb14187</name>
    <name evidence="3" type="ORF">PR202_gb14187</name>
</gene>
<keyword evidence="4" id="KW-1185">Reference proteome</keyword>
<comment type="caution">
    <text evidence="3">The sequence shown here is derived from an EMBL/GenBank/DDBJ whole genome shotgun (WGS) entry which is preliminary data.</text>
</comment>